<evidence type="ECO:0000259" key="1">
    <source>
        <dbReference type="Pfam" id="PF00535"/>
    </source>
</evidence>
<organism evidence="2 3">
    <name type="scientific">Flavobacterium chuncheonense</name>
    <dbReference type="NCBI Taxonomy" id="2026653"/>
    <lineage>
        <taxon>Bacteria</taxon>
        <taxon>Pseudomonadati</taxon>
        <taxon>Bacteroidota</taxon>
        <taxon>Flavobacteriia</taxon>
        <taxon>Flavobacteriales</taxon>
        <taxon>Flavobacteriaceae</taxon>
        <taxon>Flavobacterium</taxon>
    </lineage>
</organism>
<dbReference type="SUPFAM" id="SSF53448">
    <property type="entry name" value="Nucleotide-diphospho-sugar transferases"/>
    <property type="match status" value="1"/>
</dbReference>
<dbReference type="InterPro" id="IPR029044">
    <property type="entry name" value="Nucleotide-diphossugar_trans"/>
</dbReference>
<keyword evidence="2" id="KW-0808">Transferase</keyword>
<dbReference type="CDD" id="cd00761">
    <property type="entry name" value="Glyco_tranf_GTA_type"/>
    <property type="match status" value="1"/>
</dbReference>
<dbReference type="EC" id="2.4.-.-" evidence="2"/>
<dbReference type="EMBL" id="JBHUPC010000020">
    <property type="protein sequence ID" value="MFD2892841.1"/>
    <property type="molecule type" value="Genomic_DNA"/>
</dbReference>
<evidence type="ECO:0000313" key="3">
    <source>
        <dbReference type="Proteomes" id="UP001597534"/>
    </source>
</evidence>
<keyword evidence="3" id="KW-1185">Reference proteome</keyword>
<keyword evidence="2" id="KW-0328">Glycosyltransferase</keyword>
<dbReference type="Gene3D" id="3.90.550.10">
    <property type="entry name" value="Spore Coat Polysaccharide Biosynthesis Protein SpsA, Chain A"/>
    <property type="match status" value="1"/>
</dbReference>
<dbReference type="Proteomes" id="UP001597534">
    <property type="component" value="Unassembled WGS sequence"/>
</dbReference>
<dbReference type="RefSeq" id="WP_379812567.1">
    <property type="nucleotide sequence ID" value="NZ_JBHUPC010000020.1"/>
</dbReference>
<name>A0ABW5YP40_9FLAO</name>
<dbReference type="Pfam" id="PF00535">
    <property type="entry name" value="Glycos_transf_2"/>
    <property type="match status" value="1"/>
</dbReference>
<gene>
    <name evidence="2" type="ORF">ACFS5J_12545</name>
</gene>
<protein>
    <submittedName>
        <fullName evidence="2">Glycosyltransferase family 2 protein</fullName>
        <ecNumber evidence="2">2.4.-.-</ecNumber>
    </submittedName>
</protein>
<reference evidence="3" key="1">
    <citation type="journal article" date="2019" name="Int. J. Syst. Evol. Microbiol.">
        <title>The Global Catalogue of Microorganisms (GCM) 10K type strain sequencing project: providing services to taxonomists for standard genome sequencing and annotation.</title>
        <authorList>
            <consortium name="The Broad Institute Genomics Platform"/>
            <consortium name="The Broad Institute Genome Sequencing Center for Infectious Disease"/>
            <person name="Wu L."/>
            <person name="Ma J."/>
        </authorList>
    </citation>
    <scope>NUCLEOTIDE SEQUENCE [LARGE SCALE GENOMIC DNA]</scope>
    <source>
        <strain evidence="3">KCTC 22671</strain>
    </source>
</reference>
<accession>A0ABW5YP40</accession>
<comment type="caution">
    <text evidence="2">The sequence shown here is derived from an EMBL/GenBank/DDBJ whole genome shotgun (WGS) entry which is preliminary data.</text>
</comment>
<dbReference type="InterPro" id="IPR001173">
    <property type="entry name" value="Glyco_trans_2-like"/>
</dbReference>
<feature type="domain" description="Glycosyltransferase 2-like" evidence="1">
    <location>
        <begin position="51"/>
        <end position="104"/>
    </location>
</feature>
<evidence type="ECO:0000313" key="2">
    <source>
        <dbReference type="EMBL" id="MFD2892841.1"/>
    </source>
</evidence>
<proteinExistence type="predicted"/>
<sequence>MLYKQDDLEIAISTMHQENLEFLFKMFSNDSWKLHSILIVNQTLGIPLVSNYKNIRVLNIEEFGLSKSRNLILKQAKGKLILLSDDDVVFLPDFKTTIIEAFNSFMELDVIRFQFLKQGILAKNYPKESRSELNWFQILDTSSVELVLKTESIEKFNLSFDEDFGLGASFAMGEEAVFLADLKAKKGKLGFVPETILRHPNDTTGTKSTSKEIYQNQSAVFYRIFKQKYVLWILLKLFFDVKQHKIKVQQLKSLFSEAIKGKKAYVNHTKL</sequence>
<dbReference type="GO" id="GO:0016757">
    <property type="term" value="F:glycosyltransferase activity"/>
    <property type="evidence" value="ECO:0007669"/>
    <property type="project" value="UniProtKB-KW"/>
</dbReference>